<evidence type="ECO:0000313" key="2">
    <source>
        <dbReference type="Proteomes" id="UP000179860"/>
    </source>
</evidence>
<keyword evidence="2" id="KW-1185">Reference proteome</keyword>
<sequence length="302" mass="33419">MVNTLPPSRPVAELAGFEHKFATVNGLRLHYVTGGNPEGDVVVLLAGFPESWFAWRKVMGLLADTYRIVAPDLPGQGDSDRPMDGYDTQTLASHVRGLLQQLGVTRYFLAAHDIGAWVAFPYAAMFADEVRRLALLDAGIPGVTLPDALSIAPERAWRTWHFAFHTLPDLPEVLLAGKEREYLEWFLRRKTANPDTFTDSDIDEYLRILRKDGGLRAGLAYYRAAHVSARQNEALKGRGMLELPLLTLGSDQGSIADMATPLRAFFTDVQGRTISHCGHFIPEEQPRAVADELTAFFAGAEK</sequence>
<protein>
    <submittedName>
        <fullName evidence="1">Alpha/beta fold hydrolase</fullName>
    </submittedName>
</protein>
<name>A0ACA8AUZ0_9BURK</name>
<keyword evidence="1" id="KW-0614">Plasmid</keyword>
<reference evidence="1" key="2">
    <citation type="submission" date="2021-06" db="EMBL/GenBank/DDBJ databases">
        <authorList>
            <person name="Rogers T.H."/>
            <person name="Ramsay J.P."/>
            <person name="Wang P."/>
            <person name="Terpolilli J."/>
        </authorList>
    </citation>
    <scope>NUCLEOTIDE SEQUENCE</scope>
    <source>
        <strain evidence="1">WSM5005</strain>
        <plasmid evidence="1">pl1WSM5005</plasmid>
    </source>
</reference>
<gene>
    <name evidence="1" type="ORF">BJG93_28575</name>
</gene>
<organism evidence="1 2">
    <name type="scientific">Paraburkholderia sprentiae WSM5005</name>
    <dbReference type="NCBI Taxonomy" id="754502"/>
    <lineage>
        <taxon>Bacteria</taxon>
        <taxon>Pseudomonadati</taxon>
        <taxon>Pseudomonadota</taxon>
        <taxon>Betaproteobacteria</taxon>
        <taxon>Burkholderiales</taxon>
        <taxon>Burkholderiaceae</taxon>
        <taxon>Paraburkholderia</taxon>
    </lineage>
</organism>
<dbReference type="EMBL" id="CP017563">
    <property type="protein sequence ID" value="APA89459.1"/>
    <property type="molecule type" value="Genomic_DNA"/>
</dbReference>
<geneLocation type="plasmid" evidence="1 2">
    <name>pl1WSM5005</name>
</geneLocation>
<dbReference type="Proteomes" id="UP000179860">
    <property type="component" value="Plasmid pl1WSM5005"/>
</dbReference>
<keyword evidence="1" id="KW-0378">Hydrolase</keyword>
<reference evidence="1" key="1">
    <citation type="submission" date="2016-09" db="EMBL/GenBank/DDBJ databases">
        <title>The Complete Genome of Burkholderia sprentiae wsm5005.</title>
        <authorList>
            <person name="De Meyer S."/>
            <person name="Wang P."/>
            <person name="Terpolilli J."/>
        </authorList>
    </citation>
    <scope>NUCLEOTIDE SEQUENCE</scope>
    <source>
        <strain evidence="1">WSM5005</strain>
        <plasmid evidence="1">pl1WSM5005</plasmid>
    </source>
</reference>
<accession>A0ACA8AUZ0</accession>
<evidence type="ECO:0000313" key="1">
    <source>
        <dbReference type="EMBL" id="APA89459.1"/>
    </source>
</evidence>
<proteinExistence type="predicted"/>